<sequence>MSEDGSEDDLDDRFSPLPEGDNGDGDSDYVPDSDSEDKQKTDLRPITHEYSLRHTAQREADLLVSLVSEKSYNTRSNTRQAAKSG</sequence>
<feature type="region of interest" description="Disordered" evidence="1">
    <location>
        <begin position="1"/>
        <end position="57"/>
    </location>
</feature>
<evidence type="ECO:0000256" key="1">
    <source>
        <dbReference type="SAM" id="MobiDB-lite"/>
    </source>
</evidence>
<proteinExistence type="predicted"/>
<accession>A0A2G8SJE7</accession>
<organism evidence="2 3">
    <name type="scientific">Ganoderma sinense ZZ0214-1</name>
    <dbReference type="NCBI Taxonomy" id="1077348"/>
    <lineage>
        <taxon>Eukaryota</taxon>
        <taxon>Fungi</taxon>
        <taxon>Dikarya</taxon>
        <taxon>Basidiomycota</taxon>
        <taxon>Agaricomycotina</taxon>
        <taxon>Agaricomycetes</taxon>
        <taxon>Polyporales</taxon>
        <taxon>Polyporaceae</taxon>
        <taxon>Ganoderma</taxon>
    </lineage>
</organism>
<comment type="caution">
    <text evidence="2">The sequence shown here is derived from an EMBL/GenBank/DDBJ whole genome shotgun (WGS) entry which is preliminary data.</text>
</comment>
<dbReference type="AlphaFoldDB" id="A0A2G8SJE7"/>
<feature type="compositionally biased region" description="Basic and acidic residues" evidence="1">
    <location>
        <begin position="36"/>
        <end position="57"/>
    </location>
</feature>
<feature type="compositionally biased region" description="Acidic residues" evidence="1">
    <location>
        <begin position="21"/>
        <end position="35"/>
    </location>
</feature>
<reference evidence="2 3" key="1">
    <citation type="journal article" date="2015" name="Sci. Rep.">
        <title>Chromosome-level genome map provides insights into diverse defense mechanisms in the medicinal fungus Ganoderma sinense.</title>
        <authorList>
            <person name="Zhu Y."/>
            <person name="Xu J."/>
            <person name="Sun C."/>
            <person name="Zhou S."/>
            <person name="Xu H."/>
            <person name="Nelson D.R."/>
            <person name="Qian J."/>
            <person name="Song J."/>
            <person name="Luo H."/>
            <person name="Xiang L."/>
            <person name="Li Y."/>
            <person name="Xu Z."/>
            <person name="Ji A."/>
            <person name="Wang L."/>
            <person name="Lu S."/>
            <person name="Hayward A."/>
            <person name="Sun W."/>
            <person name="Li X."/>
            <person name="Schwartz D.C."/>
            <person name="Wang Y."/>
            <person name="Chen S."/>
        </authorList>
    </citation>
    <scope>NUCLEOTIDE SEQUENCE [LARGE SCALE GENOMIC DNA]</scope>
    <source>
        <strain evidence="2 3">ZZ0214-1</strain>
    </source>
</reference>
<dbReference type="EMBL" id="AYKW01000006">
    <property type="protein sequence ID" value="PIL33893.1"/>
    <property type="molecule type" value="Genomic_DNA"/>
</dbReference>
<evidence type="ECO:0000313" key="2">
    <source>
        <dbReference type="EMBL" id="PIL33893.1"/>
    </source>
</evidence>
<name>A0A2G8SJE7_9APHY</name>
<gene>
    <name evidence="2" type="ORF">GSI_03599</name>
</gene>
<evidence type="ECO:0000313" key="3">
    <source>
        <dbReference type="Proteomes" id="UP000230002"/>
    </source>
</evidence>
<dbReference type="Proteomes" id="UP000230002">
    <property type="component" value="Unassembled WGS sequence"/>
</dbReference>
<protein>
    <submittedName>
        <fullName evidence="2">Uncharacterized protein</fullName>
    </submittedName>
</protein>
<keyword evidence="3" id="KW-1185">Reference proteome</keyword>
<feature type="compositionally biased region" description="Acidic residues" evidence="1">
    <location>
        <begin position="1"/>
        <end position="11"/>
    </location>
</feature>